<evidence type="ECO:0000313" key="1">
    <source>
        <dbReference type="Proteomes" id="UP000813463"/>
    </source>
</evidence>
<evidence type="ECO:0000313" key="2">
    <source>
        <dbReference type="RefSeq" id="XP_056684690.1"/>
    </source>
</evidence>
<reference evidence="2" key="2">
    <citation type="submission" date="2025-08" db="UniProtKB">
        <authorList>
            <consortium name="RefSeq"/>
        </authorList>
    </citation>
    <scope>IDENTIFICATION</scope>
    <source>
        <tissue evidence="2">Leaf</tissue>
    </source>
</reference>
<keyword evidence="1" id="KW-1185">Reference proteome</keyword>
<dbReference type="SUPFAM" id="SSF56219">
    <property type="entry name" value="DNase I-like"/>
    <property type="match status" value="1"/>
</dbReference>
<dbReference type="PANTHER" id="PTHR12121">
    <property type="entry name" value="CARBON CATABOLITE REPRESSOR PROTEIN 4"/>
    <property type="match status" value="1"/>
</dbReference>
<proteinExistence type="predicted"/>
<dbReference type="Proteomes" id="UP000813463">
    <property type="component" value="Chromosome 5"/>
</dbReference>
<dbReference type="InterPro" id="IPR050410">
    <property type="entry name" value="CCR4/nocturin_mRNA_transcr"/>
</dbReference>
<organism evidence="1 2">
    <name type="scientific">Spinacia oleracea</name>
    <name type="common">Spinach</name>
    <dbReference type="NCBI Taxonomy" id="3562"/>
    <lineage>
        <taxon>Eukaryota</taxon>
        <taxon>Viridiplantae</taxon>
        <taxon>Streptophyta</taxon>
        <taxon>Embryophyta</taxon>
        <taxon>Tracheophyta</taxon>
        <taxon>Spermatophyta</taxon>
        <taxon>Magnoliopsida</taxon>
        <taxon>eudicotyledons</taxon>
        <taxon>Gunneridae</taxon>
        <taxon>Pentapetalae</taxon>
        <taxon>Caryophyllales</taxon>
        <taxon>Chenopodiaceae</taxon>
        <taxon>Chenopodioideae</taxon>
        <taxon>Anserineae</taxon>
        <taxon>Spinacia</taxon>
    </lineage>
</organism>
<gene>
    <name evidence="2" type="primary">LOC110798808</name>
</gene>
<dbReference type="Gene3D" id="3.60.10.10">
    <property type="entry name" value="Endonuclease/exonuclease/phosphatase"/>
    <property type="match status" value="1"/>
</dbReference>
<reference evidence="1" key="1">
    <citation type="journal article" date="2021" name="Nat. Commun.">
        <title>Genomic analyses provide insights into spinach domestication and the genetic basis of agronomic traits.</title>
        <authorList>
            <person name="Cai X."/>
            <person name="Sun X."/>
            <person name="Xu C."/>
            <person name="Sun H."/>
            <person name="Wang X."/>
            <person name="Ge C."/>
            <person name="Zhang Z."/>
            <person name="Wang Q."/>
            <person name="Fei Z."/>
            <person name="Jiao C."/>
            <person name="Wang Q."/>
        </authorList>
    </citation>
    <scope>NUCLEOTIDE SEQUENCE [LARGE SCALE GENOMIC DNA]</scope>
    <source>
        <strain evidence="1">cv. Varoflay</strain>
    </source>
</reference>
<sequence>MFNIDIDTDMVEPVMVNGLNQRVDDRNKNMQNLDDCDPISCTTFNILAPIYKRLGGGTRESEFRESWHCRNNKILDMLLDLKSSVLCLQEFWVDNEELVGMYEKRLHDAGYHTYKLARTNNRGDGLLTALHQSQFRLLNYRELLFNDIADRVAQVLHVEVFCDIAQKNTTNIVKEVMIVNTHLIFPHDSRYCFLRLQQVYKILQYIRSYMEKYALLIPVILCGDWNGSKKGHVYKFLRSQGFVSSYDIAHHHQDDTEDSQKWVSHRNHRGNICGVDFIWLQNPGKQQKALKESFMEALLGNIKNLLHKVISGGVDQLPLRLRDGCITYSEFSQALVELGISEHPHGGLNGEDIREIWERIDADADADADADGDGIVNVPNYLHEEDDNYSVKCKGSRRSEELCACNWICGQEGYTFPSTSGGRLLAGELLAF</sequence>
<name>A0ABM3QMV0_SPIOL</name>
<dbReference type="GeneID" id="110798808"/>
<dbReference type="InterPro" id="IPR036691">
    <property type="entry name" value="Endo/exonu/phosph_ase_sf"/>
</dbReference>
<dbReference type="PANTHER" id="PTHR12121:SF92">
    <property type="entry name" value="ENDONUCLEASE_EXONUCLEASE_PHOSPHATASE DOMAIN-CONTAINING PROTEIN"/>
    <property type="match status" value="1"/>
</dbReference>
<protein>
    <submittedName>
        <fullName evidence="2">Uncharacterized calcium-binding protein At1g02270</fullName>
    </submittedName>
</protein>
<dbReference type="RefSeq" id="XP_056684690.1">
    <property type="nucleotide sequence ID" value="XM_056828712.1"/>
</dbReference>
<accession>A0ABM3QMV0</accession>